<evidence type="ECO:0000313" key="2">
    <source>
        <dbReference type="Proteomes" id="UP001597369"/>
    </source>
</evidence>
<evidence type="ECO:0000313" key="1">
    <source>
        <dbReference type="EMBL" id="MFD2069032.1"/>
    </source>
</evidence>
<dbReference type="EMBL" id="JBHUHV010000058">
    <property type="protein sequence ID" value="MFD2069032.1"/>
    <property type="molecule type" value="Genomic_DNA"/>
</dbReference>
<dbReference type="Proteomes" id="UP001597369">
    <property type="component" value="Unassembled WGS sequence"/>
</dbReference>
<sequence>MRNSEISNNGNYVMFTVNPQQGDGDGFGLLNQMWQAKQRNK</sequence>
<accession>A0ABW4X227</accession>
<name>A0ABW4X227_9BACT</name>
<protein>
    <submittedName>
        <fullName evidence="1">Uncharacterized protein</fullName>
    </submittedName>
</protein>
<keyword evidence="2" id="KW-1185">Reference proteome</keyword>
<reference evidence="2" key="1">
    <citation type="journal article" date="2019" name="Int. J. Syst. Evol. Microbiol.">
        <title>The Global Catalogue of Microorganisms (GCM) 10K type strain sequencing project: providing services to taxonomists for standard genome sequencing and annotation.</title>
        <authorList>
            <consortium name="The Broad Institute Genomics Platform"/>
            <consortium name="The Broad Institute Genome Sequencing Center for Infectious Disease"/>
            <person name="Wu L."/>
            <person name="Ma J."/>
        </authorList>
    </citation>
    <scope>NUCLEOTIDE SEQUENCE [LARGE SCALE GENOMIC DNA]</scope>
    <source>
        <strain evidence="2">JCM 16545</strain>
    </source>
</reference>
<comment type="caution">
    <text evidence="1">The sequence shown here is derived from an EMBL/GenBank/DDBJ whole genome shotgun (WGS) entry which is preliminary data.</text>
</comment>
<organism evidence="1 2">
    <name type="scientific">Pontibacter silvestris</name>
    <dbReference type="NCBI Taxonomy" id="2305183"/>
    <lineage>
        <taxon>Bacteria</taxon>
        <taxon>Pseudomonadati</taxon>
        <taxon>Bacteroidota</taxon>
        <taxon>Cytophagia</taxon>
        <taxon>Cytophagales</taxon>
        <taxon>Hymenobacteraceae</taxon>
        <taxon>Pontibacter</taxon>
    </lineage>
</organism>
<proteinExistence type="predicted"/>
<dbReference type="RefSeq" id="WP_262910376.1">
    <property type="nucleotide sequence ID" value="NZ_JAJJWI010000001.1"/>
</dbReference>
<gene>
    <name evidence="1" type="ORF">ACFSKU_19255</name>
</gene>